<dbReference type="PANTHER" id="PTHR42985">
    <property type="entry name" value="SODIUM-COUPLED MONOCARBOXYLATE TRANSPORTER"/>
    <property type="match status" value="1"/>
</dbReference>
<feature type="transmembrane region" description="Helical" evidence="12">
    <location>
        <begin position="283"/>
        <end position="312"/>
    </location>
</feature>
<evidence type="ECO:0000256" key="7">
    <source>
        <dbReference type="ARBA" id="ARBA00023053"/>
    </source>
</evidence>
<protein>
    <recommendedName>
        <fullName evidence="15">Sodium-coupled monocarboxylate transporter 1</fullName>
    </recommendedName>
</protein>
<evidence type="ECO:0000313" key="13">
    <source>
        <dbReference type="EMBL" id="KAK4316044.1"/>
    </source>
</evidence>
<dbReference type="InterPro" id="IPR051163">
    <property type="entry name" value="Sodium:Solute_Symporter_SSF"/>
</dbReference>
<keyword evidence="4" id="KW-1003">Cell membrane</keyword>
<dbReference type="GO" id="GO:0006814">
    <property type="term" value="P:sodium ion transport"/>
    <property type="evidence" value="ECO:0007669"/>
    <property type="project" value="UniProtKB-KW"/>
</dbReference>
<dbReference type="Pfam" id="PF00474">
    <property type="entry name" value="SSF"/>
    <property type="match status" value="1"/>
</dbReference>
<dbReference type="GO" id="GO:0005886">
    <property type="term" value="C:plasma membrane"/>
    <property type="evidence" value="ECO:0007669"/>
    <property type="project" value="UniProtKB-SubCell"/>
</dbReference>
<evidence type="ECO:0000256" key="9">
    <source>
        <dbReference type="ARBA" id="ARBA00023136"/>
    </source>
</evidence>
<dbReference type="NCBIfam" id="TIGR00813">
    <property type="entry name" value="sss"/>
    <property type="match status" value="1"/>
</dbReference>
<feature type="transmembrane region" description="Helical" evidence="12">
    <location>
        <begin position="90"/>
        <end position="111"/>
    </location>
</feature>
<gene>
    <name evidence="13" type="ORF">Pmani_012751</name>
</gene>
<keyword evidence="8" id="KW-0406">Ion transport</keyword>
<feature type="transmembrane region" description="Helical" evidence="12">
    <location>
        <begin position="60"/>
        <end position="78"/>
    </location>
</feature>
<evidence type="ECO:0000256" key="4">
    <source>
        <dbReference type="ARBA" id="ARBA00022475"/>
    </source>
</evidence>
<dbReference type="Proteomes" id="UP001292094">
    <property type="component" value="Unassembled WGS sequence"/>
</dbReference>
<evidence type="ECO:0000256" key="8">
    <source>
        <dbReference type="ARBA" id="ARBA00023065"/>
    </source>
</evidence>
<feature type="transmembrane region" description="Helical" evidence="12">
    <location>
        <begin position="196"/>
        <end position="214"/>
    </location>
</feature>
<accession>A0AAE1PX95</accession>
<dbReference type="PROSITE" id="PS50283">
    <property type="entry name" value="NA_SOLUT_SYMP_3"/>
    <property type="match status" value="1"/>
</dbReference>
<keyword evidence="14" id="KW-1185">Reference proteome</keyword>
<keyword evidence="5 12" id="KW-0812">Transmembrane</keyword>
<evidence type="ECO:0000256" key="3">
    <source>
        <dbReference type="ARBA" id="ARBA00022448"/>
    </source>
</evidence>
<reference evidence="13" key="1">
    <citation type="submission" date="2023-11" db="EMBL/GenBank/DDBJ databases">
        <title>Genome assemblies of two species of porcelain crab, Petrolisthes cinctipes and Petrolisthes manimaculis (Anomura: Porcellanidae).</title>
        <authorList>
            <person name="Angst P."/>
        </authorList>
    </citation>
    <scope>NUCLEOTIDE SEQUENCE</scope>
    <source>
        <strain evidence="13">PB745_02</strain>
        <tissue evidence="13">Gill</tissue>
    </source>
</reference>
<comment type="similarity">
    <text evidence="2 11">Belongs to the sodium:solute symporter (SSF) (TC 2.A.21) family.</text>
</comment>
<dbReference type="AlphaFoldDB" id="A0AAE1PX95"/>
<evidence type="ECO:0000313" key="14">
    <source>
        <dbReference type="Proteomes" id="UP001292094"/>
    </source>
</evidence>
<keyword evidence="3" id="KW-0813">Transport</keyword>
<evidence type="ECO:0000256" key="5">
    <source>
        <dbReference type="ARBA" id="ARBA00022692"/>
    </source>
</evidence>
<evidence type="ECO:0000256" key="6">
    <source>
        <dbReference type="ARBA" id="ARBA00022989"/>
    </source>
</evidence>
<organism evidence="13 14">
    <name type="scientific">Petrolisthes manimaculis</name>
    <dbReference type="NCBI Taxonomy" id="1843537"/>
    <lineage>
        <taxon>Eukaryota</taxon>
        <taxon>Metazoa</taxon>
        <taxon>Ecdysozoa</taxon>
        <taxon>Arthropoda</taxon>
        <taxon>Crustacea</taxon>
        <taxon>Multicrustacea</taxon>
        <taxon>Malacostraca</taxon>
        <taxon>Eumalacostraca</taxon>
        <taxon>Eucarida</taxon>
        <taxon>Decapoda</taxon>
        <taxon>Pleocyemata</taxon>
        <taxon>Anomura</taxon>
        <taxon>Galatheoidea</taxon>
        <taxon>Porcellanidae</taxon>
        <taxon>Petrolisthes</taxon>
    </lineage>
</organism>
<evidence type="ECO:0008006" key="15">
    <source>
        <dbReference type="Google" id="ProtNLM"/>
    </source>
</evidence>
<feature type="transmembrane region" description="Helical" evidence="12">
    <location>
        <begin position="165"/>
        <end position="184"/>
    </location>
</feature>
<dbReference type="InterPro" id="IPR038377">
    <property type="entry name" value="Na/Glc_symporter_sf"/>
</dbReference>
<dbReference type="InterPro" id="IPR001734">
    <property type="entry name" value="Na/solute_symporter"/>
</dbReference>
<proteinExistence type="inferred from homology"/>
<keyword evidence="10" id="KW-0739">Sodium transport</keyword>
<comment type="subcellular location">
    <subcellularLocation>
        <location evidence="1">Cell membrane</location>
        <topology evidence="1">Multi-pass membrane protein</topology>
    </subcellularLocation>
</comment>
<keyword evidence="7" id="KW-0915">Sodium</keyword>
<keyword evidence="9 12" id="KW-0472">Membrane</keyword>
<feature type="transmembrane region" description="Helical" evidence="12">
    <location>
        <begin position="21"/>
        <end position="40"/>
    </location>
</feature>
<evidence type="ECO:0000256" key="10">
    <source>
        <dbReference type="ARBA" id="ARBA00023201"/>
    </source>
</evidence>
<evidence type="ECO:0000256" key="11">
    <source>
        <dbReference type="RuleBase" id="RU362091"/>
    </source>
</evidence>
<feature type="transmembrane region" description="Helical" evidence="12">
    <location>
        <begin position="419"/>
        <end position="440"/>
    </location>
</feature>
<evidence type="ECO:0000256" key="12">
    <source>
        <dbReference type="SAM" id="Phobius"/>
    </source>
</evidence>
<dbReference type="EMBL" id="JAWZYT010001048">
    <property type="protein sequence ID" value="KAK4316044.1"/>
    <property type="molecule type" value="Genomic_DNA"/>
</dbReference>
<feature type="transmembrane region" description="Helical" evidence="12">
    <location>
        <begin position="387"/>
        <end position="407"/>
    </location>
</feature>
<dbReference type="Gene3D" id="1.20.1730.10">
    <property type="entry name" value="Sodium/glucose cotransporter"/>
    <property type="match status" value="1"/>
</dbReference>
<dbReference type="GO" id="GO:0015293">
    <property type="term" value="F:symporter activity"/>
    <property type="evidence" value="ECO:0007669"/>
    <property type="project" value="TreeGrafter"/>
</dbReference>
<evidence type="ECO:0000256" key="1">
    <source>
        <dbReference type="ARBA" id="ARBA00004651"/>
    </source>
</evidence>
<evidence type="ECO:0000256" key="2">
    <source>
        <dbReference type="ARBA" id="ARBA00006434"/>
    </source>
</evidence>
<sequence>MLPPAHDWSTGKKGTFGVADYAVFGGMLSASLAIGVYYAFRGRNKANDEFLLGGRSLTWFPASMSLLASYVSAILVLGAPSEAYYHSIQWLVICGGQISLPIVAIVFLPLYYELQLTSVYEYLELRYNSRWIRSVAGGMFVIQMLLYEAVVIYAPALALSSVFDFPLWISVITVGLIASVYTAIGGMKAVVWTDVMQLTILTVGLVAVILKGVVDFGGFGEIWRVAVDHDRAGPGAFTFGYRPFQRHTISNIVLGGIVNKMSQYAATQTTVQRYGSMKSLYHAYMSIFMVVPIFIILHTLTMITGLVLFATYEGCDPLAAGLITKRDQILPFYVMDRLSSIPGLPGLFVACIFSGALRSELTGGGDVGGRVRSHTQLCPPCPTTQAWLTKLLALSYGFLGMGLAFLADNIGGILQGGTAVTTSVAGPLLAVFVMAFFIPFSNSKV</sequence>
<feature type="transmembrane region" description="Helical" evidence="12">
    <location>
        <begin position="131"/>
        <end position="153"/>
    </location>
</feature>
<dbReference type="PANTHER" id="PTHR42985:SF40">
    <property type="entry name" value="LD47995P-RELATED"/>
    <property type="match status" value="1"/>
</dbReference>
<keyword evidence="6 12" id="KW-1133">Transmembrane helix</keyword>
<name>A0AAE1PX95_9EUCA</name>
<comment type="caution">
    <text evidence="13">The sequence shown here is derived from an EMBL/GenBank/DDBJ whole genome shotgun (WGS) entry which is preliminary data.</text>
</comment>